<dbReference type="InterPro" id="IPR036094">
    <property type="entry name" value="NadA_sf"/>
</dbReference>
<comment type="caution">
    <text evidence="11">The sequence shown here is derived from an EMBL/GenBank/DDBJ whole genome shotgun (WGS) entry which is preliminary data.</text>
</comment>
<dbReference type="AlphaFoldDB" id="A0A4S2H390"/>
<keyword evidence="7 9" id="KW-0408">Iron</keyword>
<feature type="binding site" evidence="9">
    <location>
        <begin position="177"/>
        <end position="179"/>
    </location>
    <ligand>
        <name>iminosuccinate</name>
        <dbReference type="ChEBI" id="CHEBI:77875"/>
    </ligand>
</feature>
<keyword evidence="8 9" id="KW-0411">Iron-sulfur</keyword>
<keyword evidence="6 9" id="KW-0479">Metal-binding</keyword>
<dbReference type="OrthoDB" id="9801204at2"/>
<evidence type="ECO:0000256" key="9">
    <source>
        <dbReference type="HAMAP-Rule" id="MF_00568"/>
    </source>
</evidence>
<dbReference type="GO" id="GO:0051539">
    <property type="term" value="F:4 iron, 4 sulfur cluster binding"/>
    <property type="evidence" value="ECO:0007669"/>
    <property type="project" value="UniProtKB-KW"/>
</dbReference>
<comment type="cofactor">
    <cofactor evidence="9">
        <name>[4Fe-4S] cluster</name>
        <dbReference type="ChEBI" id="CHEBI:49883"/>
    </cofactor>
    <text evidence="9">Binds 1 [4Fe-4S] cluster per subunit.</text>
</comment>
<dbReference type="EMBL" id="SRXW01000001">
    <property type="protein sequence ID" value="TGY90075.1"/>
    <property type="molecule type" value="Genomic_DNA"/>
</dbReference>
<evidence type="ECO:0000256" key="2">
    <source>
        <dbReference type="ARBA" id="ARBA00012669"/>
    </source>
</evidence>
<evidence type="ECO:0000256" key="3">
    <source>
        <dbReference type="ARBA" id="ARBA00022485"/>
    </source>
</evidence>
<feature type="binding site" evidence="9">
    <location>
        <position position="326"/>
    </location>
    <ligand>
        <name>[4Fe-4S] cluster</name>
        <dbReference type="ChEBI" id="CHEBI:49883"/>
    </ligand>
</feature>
<keyword evidence="4 9" id="KW-0662">Pyridine nucleotide biosynthesis</keyword>
<evidence type="ECO:0000256" key="7">
    <source>
        <dbReference type="ARBA" id="ARBA00023004"/>
    </source>
</evidence>
<comment type="similarity">
    <text evidence="9">Belongs to the quinolinate synthase family. Type 2 subfamily.</text>
</comment>
<comment type="pathway">
    <text evidence="1 9">Cofactor biosynthesis; NAD(+) biosynthesis; quinolinate from iminoaspartate: step 1/1.</text>
</comment>
<accession>A0A4S2H390</accession>
<evidence type="ECO:0000256" key="5">
    <source>
        <dbReference type="ARBA" id="ARBA00022679"/>
    </source>
</evidence>
<dbReference type="Gene3D" id="3.40.50.10800">
    <property type="entry name" value="NadA-like"/>
    <property type="match status" value="3"/>
</dbReference>
<feature type="binding site" evidence="9">
    <location>
        <begin position="266"/>
        <end position="268"/>
    </location>
    <ligand>
        <name>iminosuccinate</name>
        <dbReference type="ChEBI" id="CHEBI:77875"/>
    </ligand>
</feature>
<evidence type="ECO:0000313" key="12">
    <source>
        <dbReference type="Proteomes" id="UP000308054"/>
    </source>
</evidence>
<dbReference type="GO" id="GO:0008987">
    <property type="term" value="F:quinolinate synthetase A activity"/>
    <property type="evidence" value="ECO:0007669"/>
    <property type="project" value="UniProtKB-UniRule"/>
</dbReference>
<dbReference type="InterPro" id="IPR023066">
    <property type="entry name" value="Quinolinate_synth_type2"/>
</dbReference>
<evidence type="ECO:0000313" key="11">
    <source>
        <dbReference type="EMBL" id="TGY90075.1"/>
    </source>
</evidence>
<reference evidence="11 12" key="1">
    <citation type="journal article" date="2017" name="Int. J. Syst. Evol. Microbiol.">
        <title>Marinicauda algicola sp. nov., isolated from a marine red alga Rhodosorus marinus.</title>
        <authorList>
            <person name="Jeong S.E."/>
            <person name="Jeon S.H."/>
            <person name="Chun B.H."/>
            <person name="Kim D.W."/>
            <person name="Jeon C.O."/>
        </authorList>
    </citation>
    <scope>NUCLEOTIDE SEQUENCE [LARGE SCALE GENOMIC DNA]</scope>
    <source>
        <strain evidence="11 12">JCM 31718</strain>
    </source>
</reference>
<feature type="binding site" evidence="9">
    <location>
        <position position="151"/>
    </location>
    <ligand>
        <name>[4Fe-4S] cluster</name>
        <dbReference type="ChEBI" id="CHEBI:49883"/>
    </ligand>
</feature>
<dbReference type="GO" id="GO:0046872">
    <property type="term" value="F:metal ion binding"/>
    <property type="evidence" value="ECO:0007669"/>
    <property type="project" value="UniProtKB-KW"/>
</dbReference>
<dbReference type="PANTHER" id="PTHR30573:SF0">
    <property type="entry name" value="QUINOLINATE SYNTHASE, CHLOROPLASTIC"/>
    <property type="match status" value="1"/>
</dbReference>
<gene>
    <name evidence="9 11" type="primary">nadA</name>
    <name evidence="11" type="ORF">E5163_02810</name>
</gene>
<dbReference type="Proteomes" id="UP000308054">
    <property type="component" value="Unassembled WGS sequence"/>
</dbReference>
<feature type="binding site" evidence="9">
    <location>
        <position position="88"/>
    </location>
    <ligand>
        <name>iminosuccinate</name>
        <dbReference type="ChEBI" id="CHEBI:77875"/>
    </ligand>
</feature>
<sequence length="391" mass="42681">MDRMDLTPSMAQAADTGSGRAEPRRAAREPVWPDASDLVYDEAVKARVDHLYAKVKDVVTPMEWPKFAPIIDAILRLKEERGATILAHNYMTPEIFNCVGDITGDSLKLAQVAAEAEEDIIVQAGVHFMAETAKILSPEKTVLIPDMEAGCSLASSITGADVQRIKAAYPDYPVVTYVNTSAEVKAYSDICCTSSNAVQVVEAIAAQWDTDTVIMIPDEYLARNVAAQTDIKILTWKGACEVHEQFTPEDIDALREAHPDAVILTHPECPPEVMARADFAGSTGAMASYVSEKSPKKAILITECSMSDNVAVENPQTTFVKPCNLCPHMKRITLTGIYEALRDLKHEVEVDPVIAEKARASLQAMLDLPKAKTPPHFDTGRDVIDVPYVAV</sequence>
<organism evidence="11 12">
    <name type="scientific">Marinicauda algicola</name>
    <dbReference type="NCBI Taxonomy" id="2029849"/>
    <lineage>
        <taxon>Bacteria</taxon>
        <taxon>Pseudomonadati</taxon>
        <taxon>Pseudomonadota</taxon>
        <taxon>Alphaproteobacteria</taxon>
        <taxon>Maricaulales</taxon>
        <taxon>Maricaulaceae</taxon>
        <taxon>Marinicauda</taxon>
    </lineage>
</organism>
<feature type="region of interest" description="Disordered" evidence="10">
    <location>
        <begin position="1"/>
        <end position="28"/>
    </location>
</feature>
<dbReference type="InterPro" id="IPR003473">
    <property type="entry name" value="NadA"/>
</dbReference>
<dbReference type="Pfam" id="PF02445">
    <property type="entry name" value="NadA"/>
    <property type="match status" value="1"/>
</dbReference>
<evidence type="ECO:0000256" key="8">
    <source>
        <dbReference type="ARBA" id="ARBA00023014"/>
    </source>
</evidence>
<comment type="function">
    <text evidence="9">Catalyzes the condensation of iminoaspartate with dihydroxyacetone phosphate to form quinolinate.</text>
</comment>
<comment type="catalytic activity">
    <reaction evidence="9">
        <text>iminosuccinate + dihydroxyacetone phosphate = quinolinate + phosphate + 2 H2O + H(+)</text>
        <dbReference type="Rhea" id="RHEA:25888"/>
        <dbReference type="ChEBI" id="CHEBI:15377"/>
        <dbReference type="ChEBI" id="CHEBI:15378"/>
        <dbReference type="ChEBI" id="CHEBI:29959"/>
        <dbReference type="ChEBI" id="CHEBI:43474"/>
        <dbReference type="ChEBI" id="CHEBI:57642"/>
        <dbReference type="ChEBI" id="CHEBI:77875"/>
        <dbReference type="EC" id="2.5.1.72"/>
    </reaction>
</comment>
<comment type="subcellular location">
    <subcellularLocation>
        <location evidence="9">Cytoplasm</location>
    </subcellularLocation>
</comment>
<dbReference type="GO" id="GO:0034628">
    <property type="term" value="P:'de novo' NAD+ biosynthetic process from L-aspartate"/>
    <property type="evidence" value="ECO:0007669"/>
    <property type="project" value="TreeGrafter"/>
</dbReference>
<evidence type="ECO:0000256" key="6">
    <source>
        <dbReference type="ARBA" id="ARBA00022723"/>
    </source>
</evidence>
<dbReference type="NCBIfam" id="TIGR00550">
    <property type="entry name" value="nadA"/>
    <property type="match status" value="1"/>
</dbReference>
<dbReference type="RefSeq" id="WP_135994574.1">
    <property type="nucleotide sequence ID" value="NZ_CP071057.1"/>
</dbReference>
<dbReference type="NCBIfam" id="NF006878">
    <property type="entry name" value="PRK09375.1-2"/>
    <property type="match status" value="1"/>
</dbReference>
<dbReference type="SUPFAM" id="SSF142754">
    <property type="entry name" value="NadA-like"/>
    <property type="match status" value="1"/>
</dbReference>
<proteinExistence type="inferred from homology"/>
<feature type="binding site" evidence="9">
    <location>
        <position position="283"/>
    </location>
    <ligand>
        <name>iminosuccinate</name>
        <dbReference type="ChEBI" id="CHEBI:77875"/>
    </ligand>
</feature>
<keyword evidence="5 9" id="KW-0808">Transferase</keyword>
<evidence type="ECO:0000256" key="10">
    <source>
        <dbReference type="SAM" id="MobiDB-lite"/>
    </source>
</evidence>
<dbReference type="GO" id="GO:0005829">
    <property type="term" value="C:cytosol"/>
    <property type="evidence" value="ECO:0007669"/>
    <property type="project" value="TreeGrafter"/>
</dbReference>
<feature type="binding site" evidence="9">
    <location>
        <position position="106"/>
    </location>
    <ligand>
        <name>iminosuccinate</name>
        <dbReference type="ChEBI" id="CHEBI:77875"/>
    </ligand>
</feature>
<dbReference type="HAMAP" id="MF_00568">
    <property type="entry name" value="NadA_type2"/>
    <property type="match status" value="1"/>
</dbReference>
<feature type="binding site" evidence="9">
    <location>
        <position position="194"/>
    </location>
    <ligand>
        <name>iminosuccinate</name>
        <dbReference type="ChEBI" id="CHEBI:77875"/>
    </ligand>
</feature>
<keyword evidence="12" id="KW-1185">Reference proteome</keyword>
<protein>
    <recommendedName>
        <fullName evidence="2 9">Quinolinate synthase</fullName>
        <ecNumber evidence="2 9">2.5.1.72</ecNumber>
    </recommendedName>
</protein>
<dbReference type="NCBIfam" id="NF006879">
    <property type="entry name" value="PRK09375.1-4"/>
    <property type="match status" value="1"/>
</dbReference>
<evidence type="ECO:0000256" key="1">
    <source>
        <dbReference type="ARBA" id="ARBA00005065"/>
    </source>
</evidence>
<name>A0A4S2H390_9PROT</name>
<keyword evidence="3 9" id="KW-0004">4Fe-4S</keyword>
<dbReference type="UniPathway" id="UPA00253">
    <property type="reaction ID" value="UER00327"/>
</dbReference>
<dbReference type="EC" id="2.5.1.72" evidence="2 9"/>
<keyword evidence="9" id="KW-0963">Cytoplasm</keyword>
<feature type="binding site" evidence="9">
    <location>
        <position position="240"/>
    </location>
    <ligand>
        <name>[4Fe-4S] cluster</name>
        <dbReference type="ChEBI" id="CHEBI:49883"/>
    </ligand>
</feature>
<dbReference type="PANTHER" id="PTHR30573">
    <property type="entry name" value="QUINOLINATE SYNTHETASE A"/>
    <property type="match status" value="1"/>
</dbReference>
<evidence type="ECO:0000256" key="4">
    <source>
        <dbReference type="ARBA" id="ARBA00022642"/>
    </source>
</evidence>